<evidence type="ECO:0000256" key="2">
    <source>
        <dbReference type="ARBA" id="ARBA00022679"/>
    </source>
</evidence>
<dbReference type="InterPro" id="IPR016898">
    <property type="entry name" value="Polyphosphate_phosphotransfera"/>
</dbReference>
<dbReference type="EMBL" id="PDHS01000405">
    <property type="protein sequence ID" value="MQM31926.1"/>
    <property type="molecule type" value="Genomic_DNA"/>
</dbReference>
<name>A0A6A7RYA7_9PROT</name>
<evidence type="ECO:0000259" key="4">
    <source>
        <dbReference type="Pfam" id="PF03976"/>
    </source>
</evidence>
<dbReference type="Pfam" id="PF03976">
    <property type="entry name" value="PPK2"/>
    <property type="match status" value="1"/>
</dbReference>
<feature type="domain" description="Polyphosphate kinase-2-related" evidence="4">
    <location>
        <begin position="31"/>
        <end position="254"/>
    </location>
</feature>
<reference evidence="5 6" key="1">
    <citation type="submission" date="2017-09" db="EMBL/GenBank/DDBJ databases">
        <title>Metagenomic Analysis Reveals Denitrifying Candidatus Accumulibacter and Flanking Population as a Source of N2O.</title>
        <authorList>
            <person name="Gao H."/>
            <person name="Mao Y."/>
            <person name="Zhao X."/>
            <person name="Liu W.-T."/>
            <person name="Zhang T."/>
            <person name="Wells G."/>
        </authorList>
    </citation>
    <scope>NUCLEOTIDE SEQUENCE [LARGE SCALE GENOMIC DNA]</scope>
    <source>
        <strain evidence="5">CANDO_2_IC</strain>
    </source>
</reference>
<dbReference type="NCBIfam" id="TIGR03709">
    <property type="entry name" value="PPK2_rel_1"/>
    <property type="match status" value="1"/>
</dbReference>
<organism evidence="5 6">
    <name type="scientific">Candidatus Accumulibacter phosphatis</name>
    <dbReference type="NCBI Taxonomy" id="327160"/>
    <lineage>
        <taxon>Bacteria</taxon>
        <taxon>Pseudomonadati</taxon>
        <taxon>Pseudomonadota</taxon>
        <taxon>Betaproteobacteria</taxon>
        <taxon>Candidatus Accumulibacter</taxon>
    </lineage>
</organism>
<evidence type="ECO:0000256" key="1">
    <source>
        <dbReference type="ARBA" id="ARBA00009924"/>
    </source>
</evidence>
<evidence type="ECO:0000313" key="5">
    <source>
        <dbReference type="EMBL" id="MQM31926.1"/>
    </source>
</evidence>
<dbReference type="GO" id="GO:0008976">
    <property type="term" value="F:polyphosphate kinase activity"/>
    <property type="evidence" value="ECO:0007669"/>
    <property type="project" value="InterPro"/>
</dbReference>
<proteinExistence type="inferred from homology"/>
<comment type="caution">
    <text evidence="5">The sequence shown here is derived from an EMBL/GenBank/DDBJ whole genome shotgun (WGS) entry which is preliminary data.</text>
</comment>
<accession>A0A6A7RYA7</accession>
<dbReference type="InterPro" id="IPR022488">
    <property type="entry name" value="PPK2-related"/>
</dbReference>
<evidence type="ECO:0000313" key="6">
    <source>
        <dbReference type="Proteomes" id="UP000342300"/>
    </source>
</evidence>
<dbReference type="Proteomes" id="UP000342300">
    <property type="component" value="Unassembled WGS sequence"/>
</dbReference>
<dbReference type="PANTHER" id="PTHR34383">
    <property type="entry name" value="POLYPHOSPHATE:AMP PHOSPHOTRANSFERASE-RELATED"/>
    <property type="match status" value="1"/>
</dbReference>
<comment type="similarity">
    <text evidence="1">Belongs to the polyphosphate kinase 2 (PPK2) family. Class I subfamily.</text>
</comment>
<dbReference type="InterPro" id="IPR022300">
    <property type="entry name" value="PPK2-rel_1"/>
</dbReference>
<dbReference type="PANTHER" id="PTHR34383:SF3">
    <property type="entry name" value="POLYPHOSPHATE:AMP PHOSPHOTRANSFERASE"/>
    <property type="match status" value="1"/>
</dbReference>
<dbReference type="AlphaFoldDB" id="A0A6A7RYA7"/>
<keyword evidence="2" id="KW-0808">Transferase</keyword>
<dbReference type="SUPFAM" id="SSF52540">
    <property type="entry name" value="P-loop containing nucleoside triphosphate hydrolases"/>
    <property type="match status" value="1"/>
</dbReference>
<dbReference type="PIRSF" id="PIRSF028756">
    <property type="entry name" value="PPK2_prd"/>
    <property type="match status" value="1"/>
</dbReference>
<dbReference type="InterPro" id="IPR027417">
    <property type="entry name" value="P-loop_NTPase"/>
</dbReference>
<protein>
    <submittedName>
        <fullName evidence="5">Polyphosphate kinase 2</fullName>
    </submittedName>
</protein>
<dbReference type="GO" id="GO:0006797">
    <property type="term" value="P:polyphosphate metabolic process"/>
    <property type="evidence" value="ECO:0007669"/>
    <property type="project" value="InterPro"/>
</dbReference>
<sequence>MDYRKQFFVNPDKKLKLAAIDPAHTAGHTSSEEALPEIQKNVARMAELQALLYADGNQSLLVVLQALDAAGKDGVVRHLFSGMNPQGTSVFGFKQPSAEEAAHDFLWRAHQRTPARGEIVVFNRSHYEDVLVVRVHNLVPKAVWSGRYELIQDFEKLLVANGTRILKFFLHISPEEQLSRFKQRLDDPARNWKISEGDYSEREFWSDYVEAYEEALSKTSSKDAPWYVIPANHKWFRNLAISQIITDTLEDMGLKRPATRVDLKEITAKYHAAEAEQAKRNGKS</sequence>
<keyword evidence="3 5" id="KW-0418">Kinase</keyword>
<evidence type="ECO:0000256" key="3">
    <source>
        <dbReference type="ARBA" id="ARBA00022777"/>
    </source>
</evidence>
<dbReference type="Gene3D" id="3.40.50.300">
    <property type="entry name" value="P-loop containing nucleotide triphosphate hydrolases"/>
    <property type="match status" value="1"/>
</dbReference>
<gene>
    <name evidence="5" type="ORF">CRU78_15985</name>
</gene>